<organism evidence="1 2">
    <name type="scientific">Grifola frondosa</name>
    <name type="common">Maitake</name>
    <name type="synonym">Polyporus frondosus</name>
    <dbReference type="NCBI Taxonomy" id="5627"/>
    <lineage>
        <taxon>Eukaryota</taxon>
        <taxon>Fungi</taxon>
        <taxon>Dikarya</taxon>
        <taxon>Basidiomycota</taxon>
        <taxon>Agaricomycotina</taxon>
        <taxon>Agaricomycetes</taxon>
        <taxon>Polyporales</taxon>
        <taxon>Grifolaceae</taxon>
        <taxon>Grifola</taxon>
    </lineage>
</organism>
<dbReference type="OrthoDB" id="9991317at2759"/>
<dbReference type="InterPro" id="IPR011990">
    <property type="entry name" value="TPR-like_helical_dom_sf"/>
</dbReference>
<protein>
    <submittedName>
        <fullName evidence="1">Uncharacterized protein</fullName>
    </submittedName>
</protein>
<evidence type="ECO:0000313" key="1">
    <source>
        <dbReference type="EMBL" id="OBZ74021.1"/>
    </source>
</evidence>
<reference evidence="1 2" key="1">
    <citation type="submission" date="2016-03" db="EMBL/GenBank/DDBJ databases">
        <title>Whole genome sequencing of Grifola frondosa 9006-11.</title>
        <authorList>
            <person name="Min B."/>
            <person name="Park H."/>
            <person name="Kim J.-G."/>
            <person name="Cho H."/>
            <person name="Oh Y.-L."/>
            <person name="Kong W.-S."/>
            <person name="Choi I.-G."/>
        </authorList>
    </citation>
    <scope>NUCLEOTIDE SEQUENCE [LARGE SCALE GENOMIC DNA]</scope>
    <source>
        <strain evidence="1 2">9006-11</strain>
    </source>
</reference>
<dbReference type="SUPFAM" id="SSF48452">
    <property type="entry name" value="TPR-like"/>
    <property type="match status" value="1"/>
</dbReference>
<keyword evidence="2" id="KW-1185">Reference proteome</keyword>
<dbReference type="Proteomes" id="UP000092993">
    <property type="component" value="Unassembled WGS sequence"/>
</dbReference>
<dbReference type="GO" id="GO:0000127">
    <property type="term" value="C:transcription factor TFIIIC complex"/>
    <property type="evidence" value="ECO:0007669"/>
    <property type="project" value="TreeGrafter"/>
</dbReference>
<dbReference type="PANTHER" id="PTHR23082">
    <property type="entry name" value="TRANSCRIPTION INITIATION FACTOR IIIC TFIIIC , POLYPEPTIDE 3-RELATED"/>
    <property type="match status" value="1"/>
</dbReference>
<gene>
    <name evidence="1" type="ORF">A0H81_06069</name>
</gene>
<comment type="caution">
    <text evidence="1">The sequence shown here is derived from an EMBL/GenBank/DDBJ whole genome shotgun (WGS) entry which is preliminary data.</text>
</comment>
<proteinExistence type="predicted"/>
<dbReference type="AlphaFoldDB" id="A0A1C7MAU2"/>
<evidence type="ECO:0000313" key="2">
    <source>
        <dbReference type="Proteomes" id="UP000092993"/>
    </source>
</evidence>
<dbReference type="Gene3D" id="1.25.40.10">
    <property type="entry name" value="Tetratricopeptide repeat domain"/>
    <property type="match status" value="1"/>
</dbReference>
<sequence length="269" mass="30190">MGEVDEGKMHADIVLSQDVMEYAPLFAEIADAYFEREMYAEAGHIYETLGGDAGTSSLYVLLQAAACRRMVGDIKEAAEVYEHVITADPTHNDAKMKLAEIYEIMNEPRKALELVMQVIDSRKRRNVPRPGAVDAITAQSAGTSLFEEKVPAKGKVSTSKANKLSTTQLRELEAQKEREVVQGFHRVRELWSRMLAGEEVAEREWLVEAEKLVESFRETRNLFLTSRHRGFRGMFHVAQGNKSQKQVRKYGFTSSIGAGQGDNHKKGPN</sequence>
<dbReference type="GO" id="GO:0006383">
    <property type="term" value="P:transcription by RNA polymerase III"/>
    <property type="evidence" value="ECO:0007669"/>
    <property type="project" value="InterPro"/>
</dbReference>
<dbReference type="EMBL" id="LUGG01000006">
    <property type="protein sequence ID" value="OBZ74021.1"/>
    <property type="molecule type" value="Genomic_DNA"/>
</dbReference>
<dbReference type="InterPro" id="IPR039340">
    <property type="entry name" value="Tfc4/TFIIIC-102/Sfc4"/>
</dbReference>
<dbReference type="PANTHER" id="PTHR23082:SF0">
    <property type="entry name" value="GENERAL TRANSCRIPTION FACTOR 3C POLYPEPTIDE 3"/>
    <property type="match status" value="1"/>
</dbReference>
<accession>A0A1C7MAU2</accession>
<name>A0A1C7MAU2_GRIFR</name>
<dbReference type="Pfam" id="PF14559">
    <property type="entry name" value="TPR_19"/>
    <property type="match status" value="1"/>
</dbReference>
<dbReference type="STRING" id="5627.A0A1C7MAU2"/>